<proteinExistence type="predicted"/>
<protein>
    <recommendedName>
        <fullName evidence="1">DUF6318 domain-containing protein</fullName>
    </recommendedName>
</protein>
<dbReference type="InterPro" id="IPR046281">
    <property type="entry name" value="DUF6318"/>
</dbReference>
<gene>
    <name evidence="2" type="ORF">SAMN05216246_107136</name>
</gene>
<dbReference type="Proteomes" id="UP000184390">
    <property type="component" value="Unassembled WGS sequence"/>
</dbReference>
<keyword evidence="3" id="KW-1185">Reference proteome</keyword>
<organism evidence="2 3">
    <name type="scientific">Actinomyces denticolens</name>
    <dbReference type="NCBI Taxonomy" id="52767"/>
    <lineage>
        <taxon>Bacteria</taxon>
        <taxon>Bacillati</taxon>
        <taxon>Actinomycetota</taxon>
        <taxon>Actinomycetes</taxon>
        <taxon>Actinomycetales</taxon>
        <taxon>Actinomycetaceae</taxon>
        <taxon>Actinomyces</taxon>
    </lineage>
</organism>
<dbReference type="Pfam" id="PF19843">
    <property type="entry name" value="DUF6318"/>
    <property type="match status" value="1"/>
</dbReference>
<accession>A0ABY1IBL9</accession>
<evidence type="ECO:0000313" key="2">
    <source>
        <dbReference type="EMBL" id="SHI95020.1"/>
    </source>
</evidence>
<evidence type="ECO:0000313" key="3">
    <source>
        <dbReference type="Proteomes" id="UP000184390"/>
    </source>
</evidence>
<evidence type="ECO:0000259" key="1">
    <source>
        <dbReference type="Pfam" id="PF19843"/>
    </source>
</evidence>
<name>A0ABY1IBL9_9ACTO</name>
<dbReference type="EMBL" id="FQYL01000007">
    <property type="protein sequence ID" value="SHI95020.1"/>
    <property type="molecule type" value="Genomic_DNA"/>
</dbReference>
<sequence>MATGPANTTASTPTAGALASLGPELAAQRATALAEPKPVKPDIASQNTEDGAINAAFYFLQLYRYAFITGDTADLAAMSEEGCVFCQSTIDDATKLHEGGGWANPWDQEAPSVVYIPAGEGKEYCGVRMTIKSGESTSVNGKGVTVNNAEAESEILMALRYYNDSWHVGQVSVK</sequence>
<reference evidence="2 3" key="1">
    <citation type="submission" date="2016-11" db="EMBL/GenBank/DDBJ databases">
        <authorList>
            <person name="Varghese N."/>
            <person name="Submissions S."/>
        </authorList>
    </citation>
    <scope>NUCLEOTIDE SEQUENCE [LARGE SCALE GENOMIC DNA]</scope>
    <source>
        <strain evidence="2 3">PA</strain>
    </source>
</reference>
<comment type="caution">
    <text evidence="2">The sequence shown here is derived from an EMBL/GenBank/DDBJ whole genome shotgun (WGS) entry which is preliminary data.</text>
</comment>
<feature type="domain" description="DUF6318" evidence="1">
    <location>
        <begin position="35"/>
        <end position="168"/>
    </location>
</feature>
<dbReference type="RefSeq" id="WP_083600524.1">
    <property type="nucleotide sequence ID" value="NZ_FQYL01000007.1"/>
</dbReference>